<evidence type="ECO:0000313" key="1">
    <source>
        <dbReference type="EMBL" id="GJD97877.1"/>
    </source>
</evidence>
<reference evidence="1" key="2">
    <citation type="submission" date="2021-08" db="EMBL/GenBank/DDBJ databases">
        <authorList>
            <person name="Tani A."/>
            <person name="Ola A."/>
            <person name="Ogura Y."/>
            <person name="Katsura K."/>
            <person name="Hayashi T."/>
        </authorList>
    </citation>
    <scope>NUCLEOTIDE SEQUENCE</scope>
    <source>
        <strain evidence="1">DSM 19015</strain>
    </source>
</reference>
<comment type="caution">
    <text evidence="1">The sequence shown here is derived from an EMBL/GenBank/DDBJ whole genome shotgun (WGS) entry which is preliminary data.</text>
</comment>
<accession>A0ABQ4S6X4</accession>
<dbReference type="RefSeq" id="WP_238246917.1">
    <property type="nucleotide sequence ID" value="NZ_BPQP01000121.1"/>
</dbReference>
<dbReference type="Proteomes" id="UP001055125">
    <property type="component" value="Unassembled WGS sequence"/>
</dbReference>
<reference evidence="1" key="1">
    <citation type="journal article" date="2021" name="Front. Microbiol.">
        <title>Comprehensive Comparative Genomics and Phenotyping of Methylobacterium Species.</title>
        <authorList>
            <person name="Alessa O."/>
            <person name="Ogura Y."/>
            <person name="Fujitani Y."/>
            <person name="Takami H."/>
            <person name="Hayashi T."/>
            <person name="Sahin N."/>
            <person name="Tani A."/>
        </authorList>
    </citation>
    <scope>NUCLEOTIDE SEQUENCE</scope>
    <source>
        <strain evidence="1">DSM 19015</strain>
    </source>
</reference>
<protein>
    <recommendedName>
        <fullName evidence="3">Tail protein</fullName>
    </recommendedName>
</protein>
<name>A0ABQ4S6X4_9HYPH</name>
<dbReference type="InterPro" id="IPR008861">
    <property type="entry name" value="GpX-like"/>
</dbReference>
<proteinExistence type="predicted"/>
<sequence>MSDPVILQAMREEDRIDVVTKAMLGAEGGGNLEALLKANPGLAAGGLFIPAGRVLVVPSVDRSPQILPSINPWE</sequence>
<organism evidence="1 2">
    <name type="scientific">Methylobacterium iners</name>
    <dbReference type="NCBI Taxonomy" id="418707"/>
    <lineage>
        <taxon>Bacteria</taxon>
        <taxon>Pseudomonadati</taxon>
        <taxon>Pseudomonadota</taxon>
        <taxon>Alphaproteobacteria</taxon>
        <taxon>Hyphomicrobiales</taxon>
        <taxon>Methylobacteriaceae</taxon>
        <taxon>Methylobacterium</taxon>
    </lineage>
</organism>
<evidence type="ECO:0000313" key="2">
    <source>
        <dbReference type="Proteomes" id="UP001055125"/>
    </source>
</evidence>
<gene>
    <name evidence="1" type="ORF">OCOJLMKI_5116</name>
</gene>
<dbReference type="EMBL" id="BPQP01000121">
    <property type="protein sequence ID" value="GJD97877.1"/>
    <property type="molecule type" value="Genomic_DNA"/>
</dbReference>
<evidence type="ECO:0008006" key="3">
    <source>
        <dbReference type="Google" id="ProtNLM"/>
    </source>
</evidence>
<keyword evidence="2" id="KW-1185">Reference proteome</keyword>
<dbReference type="Pfam" id="PF05489">
    <property type="entry name" value="Phage_tail_X"/>
    <property type="match status" value="1"/>
</dbReference>